<evidence type="ECO:0000313" key="7">
    <source>
        <dbReference type="EMBL" id="CUS55355.1"/>
    </source>
</evidence>
<comment type="cofactor">
    <cofactor evidence="1">
        <name>pyridoxal 5'-phosphate</name>
        <dbReference type="ChEBI" id="CHEBI:597326"/>
    </cofactor>
</comment>
<feature type="domain" description="Aminotransferase class I/classII large" evidence="6">
    <location>
        <begin position="39"/>
        <end position="388"/>
    </location>
</feature>
<dbReference type="PANTHER" id="PTHR46383:SF1">
    <property type="entry name" value="ASPARTATE AMINOTRANSFERASE"/>
    <property type="match status" value="1"/>
</dbReference>
<comment type="similarity">
    <text evidence="2">Belongs to the class-I pyridoxal-phosphate-dependent aminotransferase family.</text>
</comment>
<accession>A0A160TVH5</accession>
<keyword evidence="3 7" id="KW-0032">Aminotransferase</keyword>
<evidence type="ECO:0000256" key="3">
    <source>
        <dbReference type="ARBA" id="ARBA00022576"/>
    </source>
</evidence>
<organism evidence="7">
    <name type="scientific">hydrothermal vent metagenome</name>
    <dbReference type="NCBI Taxonomy" id="652676"/>
    <lineage>
        <taxon>unclassified sequences</taxon>
        <taxon>metagenomes</taxon>
        <taxon>ecological metagenomes</taxon>
    </lineage>
</organism>
<dbReference type="GO" id="GO:0030170">
    <property type="term" value="F:pyridoxal phosphate binding"/>
    <property type="evidence" value="ECO:0007669"/>
    <property type="project" value="InterPro"/>
</dbReference>
<dbReference type="EMBL" id="CZRL01000135">
    <property type="protein sequence ID" value="CUS55355.1"/>
    <property type="molecule type" value="Genomic_DNA"/>
</dbReference>
<evidence type="ECO:0000259" key="6">
    <source>
        <dbReference type="Pfam" id="PF00155"/>
    </source>
</evidence>
<reference evidence="7" key="1">
    <citation type="submission" date="2015-10" db="EMBL/GenBank/DDBJ databases">
        <authorList>
            <person name="Gilbert D.G."/>
        </authorList>
    </citation>
    <scope>NUCLEOTIDE SEQUENCE</scope>
</reference>
<evidence type="ECO:0000256" key="2">
    <source>
        <dbReference type="ARBA" id="ARBA00007441"/>
    </source>
</evidence>
<dbReference type="GO" id="GO:0006520">
    <property type="term" value="P:amino acid metabolic process"/>
    <property type="evidence" value="ECO:0007669"/>
    <property type="project" value="InterPro"/>
</dbReference>
<dbReference type="InterPro" id="IPR015424">
    <property type="entry name" value="PyrdxlP-dep_Trfase"/>
</dbReference>
<dbReference type="Gene3D" id="3.40.640.10">
    <property type="entry name" value="Type I PLP-dependent aspartate aminotransferase-like (Major domain)"/>
    <property type="match status" value="1"/>
</dbReference>
<protein>
    <submittedName>
        <fullName evidence="7">Aspartate aminotransferase</fullName>
        <ecNumber evidence="7">2.6.1.1</ecNumber>
    </submittedName>
</protein>
<dbReference type="AlphaFoldDB" id="A0A160TVH5"/>
<dbReference type="PANTHER" id="PTHR46383">
    <property type="entry name" value="ASPARTATE AMINOTRANSFERASE"/>
    <property type="match status" value="1"/>
</dbReference>
<keyword evidence="5" id="KW-0663">Pyridoxal phosphate</keyword>
<dbReference type="Gene3D" id="3.90.1150.10">
    <property type="entry name" value="Aspartate Aminotransferase, domain 1"/>
    <property type="match status" value="1"/>
</dbReference>
<gene>
    <name evidence="7" type="ORF">MGWOODY_XGa1579</name>
</gene>
<dbReference type="Pfam" id="PF00155">
    <property type="entry name" value="Aminotran_1_2"/>
    <property type="match status" value="1"/>
</dbReference>
<dbReference type="InterPro" id="IPR015422">
    <property type="entry name" value="PyrdxlP-dep_Trfase_small"/>
</dbReference>
<dbReference type="GO" id="GO:0004069">
    <property type="term" value="F:L-aspartate:2-oxoglutarate aminotransferase activity"/>
    <property type="evidence" value="ECO:0007669"/>
    <property type="project" value="UniProtKB-EC"/>
</dbReference>
<dbReference type="InterPro" id="IPR015421">
    <property type="entry name" value="PyrdxlP-dep_Trfase_major"/>
</dbReference>
<proteinExistence type="inferred from homology"/>
<dbReference type="InterPro" id="IPR050596">
    <property type="entry name" value="AspAT/PAT-like"/>
</dbReference>
<dbReference type="InterPro" id="IPR004839">
    <property type="entry name" value="Aminotransferase_I/II_large"/>
</dbReference>
<evidence type="ECO:0000256" key="4">
    <source>
        <dbReference type="ARBA" id="ARBA00022679"/>
    </source>
</evidence>
<name>A0A160TVH5_9ZZZZ</name>
<keyword evidence="4 7" id="KW-0808">Transferase</keyword>
<evidence type="ECO:0000256" key="1">
    <source>
        <dbReference type="ARBA" id="ARBA00001933"/>
    </source>
</evidence>
<evidence type="ECO:0000256" key="5">
    <source>
        <dbReference type="ARBA" id="ARBA00022898"/>
    </source>
</evidence>
<dbReference type="EC" id="2.6.1.1" evidence="7"/>
<dbReference type="SUPFAM" id="SSF53383">
    <property type="entry name" value="PLP-dependent transferases"/>
    <property type="match status" value="1"/>
</dbReference>
<dbReference type="CDD" id="cd00609">
    <property type="entry name" value="AAT_like"/>
    <property type="match status" value="1"/>
</dbReference>
<sequence length="397" mass="43737">MSLNLDLPFSSLIHRIGGKSTDVWDIHYEAKTRQQHDDDVIILSVGEESDEYTPSEIQRAGIESIESGRHHYTSVLGDDRLRQNIAVRHQSRTGQQVSADNVSVFSGAQNALFATSLCLLEHGTEVIVPELYYATYPASVKLSGATMIPLPTDVSNGFQIDIDALEKAITPRTRAILLNSPNNPTGAVYSRKLLMQIVELCRKNRIWIISDEVYAEIAPHDFVSVSSLEGADDITVTISSVSKSHRMTGWRCGWTVSPETLNDQFYNLNMCMAYGLPAFVQDATAYALEHDEHTAIVVRDKLMRNRDVVKEVLSHMHGAHLYAEGGGMFAVLDVRPLGRSSSEFAWGLLNEQKVSLLPCDGFGSSGQGLLRIGLCLDEGTLRTAAQRILAYVETVAG</sequence>